<feature type="transmembrane region" description="Helical" evidence="7">
    <location>
        <begin position="899"/>
        <end position="919"/>
    </location>
</feature>
<feature type="transmembrane region" description="Helical" evidence="7">
    <location>
        <begin position="458"/>
        <end position="480"/>
    </location>
</feature>
<evidence type="ECO:0000256" key="4">
    <source>
        <dbReference type="ARBA" id="ARBA00022989"/>
    </source>
</evidence>
<feature type="transmembrane region" description="Helical" evidence="7">
    <location>
        <begin position="215"/>
        <end position="234"/>
    </location>
</feature>
<evidence type="ECO:0000256" key="2">
    <source>
        <dbReference type="ARBA" id="ARBA00022448"/>
    </source>
</evidence>
<proteinExistence type="predicted"/>
<keyword evidence="4 7" id="KW-1133">Transmembrane helix</keyword>
<feature type="transmembrane region" description="Helical" evidence="7">
    <location>
        <begin position="91"/>
        <end position="114"/>
    </location>
</feature>
<dbReference type="InterPro" id="IPR004840">
    <property type="entry name" value="Amino_acid_permease_CS"/>
</dbReference>
<feature type="transmembrane region" description="Helical" evidence="7">
    <location>
        <begin position="186"/>
        <end position="203"/>
    </location>
</feature>
<feature type="transmembrane region" description="Helical" evidence="7">
    <location>
        <begin position="294"/>
        <end position="317"/>
    </location>
</feature>
<reference evidence="8 9" key="1">
    <citation type="journal article" date="2014" name="Nat. Commun.">
        <title>Multiple recent horizontal transfers of a large genomic region in cheese making fungi.</title>
        <authorList>
            <person name="Cheeseman K."/>
            <person name="Ropars J."/>
            <person name="Renault P."/>
            <person name="Dupont J."/>
            <person name="Gouzy J."/>
            <person name="Branca A."/>
            <person name="Abraham A.L."/>
            <person name="Ceppi M."/>
            <person name="Conseiller E."/>
            <person name="Debuchy R."/>
            <person name="Malagnac F."/>
            <person name="Goarin A."/>
            <person name="Silar P."/>
            <person name="Lacoste S."/>
            <person name="Sallet E."/>
            <person name="Bensimon A."/>
            <person name="Giraud T."/>
            <person name="Brygoo Y."/>
        </authorList>
    </citation>
    <scope>NUCLEOTIDE SEQUENCE [LARGE SCALE GENOMIC DNA]</scope>
    <source>
        <strain evidence="9">FM 013</strain>
    </source>
</reference>
<dbReference type="PROSITE" id="PS00218">
    <property type="entry name" value="AMINO_ACID_PERMEASE_1"/>
    <property type="match status" value="1"/>
</dbReference>
<keyword evidence="9" id="KW-1185">Reference proteome</keyword>
<dbReference type="AlphaFoldDB" id="A0A0G4PLF8"/>
<keyword evidence="3 7" id="KW-0812">Transmembrane</keyword>
<dbReference type="EMBL" id="HG793154">
    <property type="protein sequence ID" value="CRL27265.1"/>
    <property type="molecule type" value="Genomic_DNA"/>
</dbReference>
<feature type="transmembrane region" description="Helical" evidence="7">
    <location>
        <begin position="862"/>
        <end position="884"/>
    </location>
</feature>
<evidence type="ECO:0000256" key="7">
    <source>
        <dbReference type="SAM" id="Phobius"/>
    </source>
</evidence>
<keyword evidence="2" id="KW-0813">Transport</keyword>
<dbReference type="InterPro" id="IPR002293">
    <property type="entry name" value="AA/rel_permease1"/>
</dbReference>
<name>A0A0G4PLF8_PENC3</name>
<comment type="subcellular location">
    <subcellularLocation>
        <location evidence="1">Membrane</location>
        <topology evidence="1">Multi-pass membrane protein</topology>
    </subcellularLocation>
</comment>
<feature type="transmembrane region" description="Helical" evidence="7">
    <location>
        <begin position="423"/>
        <end position="446"/>
    </location>
</feature>
<feature type="region of interest" description="Disordered" evidence="6">
    <location>
        <begin position="1"/>
        <end position="29"/>
    </location>
</feature>
<feature type="transmembrane region" description="Helical" evidence="7">
    <location>
        <begin position="492"/>
        <end position="513"/>
    </location>
</feature>
<evidence type="ECO:0000313" key="8">
    <source>
        <dbReference type="EMBL" id="CRL27265.1"/>
    </source>
</evidence>
<evidence type="ECO:0000256" key="1">
    <source>
        <dbReference type="ARBA" id="ARBA00004141"/>
    </source>
</evidence>
<evidence type="ECO:0000256" key="5">
    <source>
        <dbReference type="ARBA" id="ARBA00023136"/>
    </source>
</evidence>
<evidence type="ECO:0000256" key="3">
    <source>
        <dbReference type="ARBA" id="ARBA00022692"/>
    </source>
</evidence>
<dbReference type="PANTHER" id="PTHR45649:SF23">
    <property type="entry name" value="TRANSPORTER, PUTATIVE (EUROFUNG)-RELATED"/>
    <property type="match status" value="1"/>
</dbReference>
<dbReference type="Pfam" id="PF13520">
    <property type="entry name" value="AA_permease_2"/>
    <property type="match status" value="1"/>
</dbReference>
<dbReference type="GO" id="GO:0016020">
    <property type="term" value="C:membrane"/>
    <property type="evidence" value="ECO:0007669"/>
    <property type="project" value="UniProtKB-SubCell"/>
</dbReference>
<feature type="transmembrane region" description="Helical" evidence="7">
    <location>
        <begin position="397"/>
        <end position="417"/>
    </location>
</feature>
<gene>
    <name evidence="8" type="ORF">PCAMFM013_S021g000180</name>
</gene>
<evidence type="ECO:0000256" key="6">
    <source>
        <dbReference type="SAM" id="MobiDB-lite"/>
    </source>
</evidence>
<dbReference type="Gene3D" id="1.20.58.340">
    <property type="entry name" value="Magnesium transport protein CorA, transmembrane region"/>
    <property type="match status" value="1"/>
</dbReference>
<dbReference type="GO" id="GO:0022857">
    <property type="term" value="F:transmembrane transporter activity"/>
    <property type="evidence" value="ECO:0007669"/>
    <property type="project" value="InterPro"/>
</dbReference>
<feature type="transmembrane region" description="Helical" evidence="7">
    <location>
        <begin position="347"/>
        <end position="376"/>
    </location>
</feature>
<feature type="transmembrane region" description="Helical" evidence="7">
    <location>
        <begin position="135"/>
        <end position="155"/>
    </location>
</feature>
<keyword evidence="5 7" id="KW-0472">Membrane</keyword>
<protein>
    <submittedName>
        <fullName evidence="8">Amino acid/polyamine transporter I</fullName>
    </submittedName>
</protein>
<dbReference type="PANTHER" id="PTHR45649">
    <property type="entry name" value="AMINO-ACID PERMEASE BAT1"/>
    <property type="match status" value="1"/>
</dbReference>
<feature type="transmembrane region" description="Helical" evidence="7">
    <location>
        <begin position="59"/>
        <end position="79"/>
    </location>
</feature>
<dbReference type="STRING" id="1429867.A0A0G4PLF8"/>
<dbReference type="Gene3D" id="1.20.1740.10">
    <property type="entry name" value="Amino acid/polyamine transporter I"/>
    <property type="match status" value="1"/>
</dbReference>
<organism evidence="8 9">
    <name type="scientific">Penicillium camemberti (strain FM 013)</name>
    <dbReference type="NCBI Taxonomy" id="1429867"/>
    <lineage>
        <taxon>Eukaryota</taxon>
        <taxon>Fungi</taxon>
        <taxon>Dikarya</taxon>
        <taxon>Ascomycota</taxon>
        <taxon>Pezizomycotina</taxon>
        <taxon>Eurotiomycetes</taxon>
        <taxon>Eurotiomycetidae</taxon>
        <taxon>Eurotiales</taxon>
        <taxon>Aspergillaceae</taxon>
        <taxon>Penicillium</taxon>
    </lineage>
</organism>
<evidence type="ECO:0000313" key="9">
    <source>
        <dbReference type="Proteomes" id="UP000053732"/>
    </source>
</evidence>
<dbReference type="GO" id="GO:0006865">
    <property type="term" value="P:amino acid transport"/>
    <property type="evidence" value="ECO:0007669"/>
    <property type="project" value="InterPro"/>
</dbReference>
<feature type="transmembrane region" description="Helical" evidence="7">
    <location>
        <begin position="161"/>
        <end position="179"/>
    </location>
</feature>
<dbReference type="Proteomes" id="UP000053732">
    <property type="component" value="Unassembled WGS sequence"/>
</dbReference>
<sequence>MADEVTAHQRGSSKTKSSEPYSPEEFPSIEEGKQTSANGVLEALGYEPELVRNRSTLQVAFMSFVLAAIPYGLATTFTYPLVGGGPVNIIWGWLAVSLITLCVAASLGEITSIYPTAGGVYYQTFMLSPPSYRRIASWICGWSYVVGNITITLAVNLGSTLFLVSCINVFESAPGVGIFQAETYQIFLIFIAVTILANAISAFGNKWLPYLDTFAIFWTLAGMLAIVICVLAVAKEGRHDAEYVFTSFEPESGWPSGWSFCVGLLQAAYSTSSTGMVICMCEEVQQPSTQVPKAIVGTVILNTVAGFIFLIPLVFVLPDTKVLAALESGQPVPSIIKSAVGSPVGSFLLLLPLIVLSLFCVIGCTTAVSRSIWAFARDGGIPGSIWWKQVNKDGVPFNAMMLGMVVQILLGFIYFGSTTAFNAFTGVGVITLTVSYACPIAVSLAGGRRHIKNGQFDLGTLGLVCNIVALAWSVLVIPLFCMPSSIPIAADTVNYAPVVFVAFILIASGWYWVWGYEKYVGPPTMDDEVRSSDCETKMQEQKSRPCTNLLILQRNKGDEGDWRQTRRANFHLEDPNDLSDTIPAWSKICIIVADSTEIERCSQCRQAFADAFYMPHFWWSYYFSKGNGSFGCEKTRDSGVTTGFNTWSKFAVKKVDHDTRFKWYHTNIFTRWLPSTNQTVVLAFDLDPPVKERFLRAVMKPDESWLNDPFWVYPHLIEQIALMQEPSVWGIRDHVRSTETEGKPEGRPQPDYRRLHDIARHAIHVNETLDVAMQNLEHILTQHESYTNSNPDNASPASEDIRLRLRSWQSFIANLRSRSISNEKRLQNEIQLAFNTVAQHDASITLEIGRATQLDSATMKTIAFVTLTFLPPTFICAIFSMSFFDFGGDSGWTMSDKFWIYWVFAIPTTVFTTLVWTYWPDIRRMLFSKID</sequence>
<accession>A0A0G4PLF8</accession>